<evidence type="ECO:0000313" key="11">
    <source>
        <dbReference type="EMBL" id="EEP21490.1"/>
    </source>
</evidence>
<dbReference type="GO" id="GO:0005886">
    <property type="term" value="C:plasma membrane"/>
    <property type="evidence" value="ECO:0007669"/>
    <property type="project" value="UniProtKB-SubCell"/>
</dbReference>
<feature type="binding site" evidence="10">
    <location>
        <position position="87"/>
    </location>
    <ligand>
        <name>Na(+)</name>
        <dbReference type="ChEBI" id="CHEBI:29101"/>
        <note>structural</note>
    </ligand>
</feature>
<organism evidence="11 12">
    <name type="scientific">Bifidobacterium angulatum DSM 20098 = JCM 7096</name>
    <dbReference type="NCBI Taxonomy" id="518635"/>
    <lineage>
        <taxon>Bacteria</taxon>
        <taxon>Bacillati</taxon>
        <taxon>Actinomycetota</taxon>
        <taxon>Actinomycetes</taxon>
        <taxon>Bifidobacteriales</taxon>
        <taxon>Bifidobacteriaceae</taxon>
        <taxon>Bifidobacterium</taxon>
    </lineage>
</organism>
<evidence type="ECO:0000256" key="9">
    <source>
        <dbReference type="ARBA" id="ARBA00049940"/>
    </source>
</evidence>
<evidence type="ECO:0000256" key="1">
    <source>
        <dbReference type="ARBA" id="ARBA00004651"/>
    </source>
</evidence>
<comment type="catalytic activity">
    <reaction evidence="8">
        <text>fluoride(in) = fluoride(out)</text>
        <dbReference type="Rhea" id="RHEA:76159"/>
        <dbReference type="ChEBI" id="CHEBI:17051"/>
    </reaction>
    <physiologicalReaction direction="left-to-right" evidence="8">
        <dbReference type="Rhea" id="RHEA:76160"/>
    </physiologicalReaction>
</comment>
<name>C4FEV9_9BIFI</name>
<feature type="transmembrane region" description="Helical" evidence="10">
    <location>
        <begin position="105"/>
        <end position="125"/>
    </location>
</feature>
<feature type="binding site" evidence="10">
    <location>
        <position position="84"/>
    </location>
    <ligand>
        <name>Na(+)</name>
        <dbReference type="ChEBI" id="CHEBI:29101"/>
        <note>structural</note>
    </ligand>
</feature>
<feature type="transmembrane region" description="Helical" evidence="10">
    <location>
        <begin position="40"/>
        <end position="61"/>
    </location>
</feature>
<keyword evidence="10" id="KW-0479">Metal-binding</keyword>
<keyword evidence="4 10" id="KW-1133">Transmembrane helix</keyword>
<dbReference type="RefSeq" id="WP_003826319.1">
    <property type="nucleotide sequence ID" value="NZ_AP012322.1"/>
</dbReference>
<comment type="similarity">
    <text evidence="7 10">Belongs to the fluoride channel Fluc/FEX (TC 1.A.43) family.</text>
</comment>
<accession>C4FEV9</accession>
<keyword evidence="10" id="KW-0406">Ion transport</keyword>
<evidence type="ECO:0000256" key="3">
    <source>
        <dbReference type="ARBA" id="ARBA00022692"/>
    </source>
</evidence>
<dbReference type="Pfam" id="PF02537">
    <property type="entry name" value="CRCB"/>
    <property type="match status" value="1"/>
</dbReference>
<dbReference type="AlphaFoldDB" id="C4FEV9"/>
<dbReference type="PATRIC" id="fig|518635.17.peg.789"/>
<dbReference type="HOGENOM" id="CLU_114342_4_0_11"/>
<dbReference type="GO" id="GO:0062054">
    <property type="term" value="F:fluoride channel activity"/>
    <property type="evidence" value="ECO:0007669"/>
    <property type="project" value="UniProtKB-UniRule"/>
</dbReference>
<dbReference type="STRING" id="1683.Bang102_006040"/>
<dbReference type="EMBL" id="ABYS02000004">
    <property type="protein sequence ID" value="EEP21490.1"/>
    <property type="molecule type" value="Genomic_DNA"/>
</dbReference>
<dbReference type="KEGG" id="bang:BBAG_0762"/>
<keyword evidence="2 10" id="KW-1003">Cell membrane</keyword>
<dbReference type="eggNOG" id="COG0239">
    <property type="taxonomic scope" value="Bacteria"/>
</dbReference>
<evidence type="ECO:0000256" key="4">
    <source>
        <dbReference type="ARBA" id="ARBA00022989"/>
    </source>
</evidence>
<reference evidence="11" key="1">
    <citation type="submission" date="2009-04" db="EMBL/GenBank/DDBJ databases">
        <authorList>
            <person name="Weinstock G."/>
            <person name="Sodergren E."/>
            <person name="Clifton S."/>
            <person name="Fulton L."/>
            <person name="Fulton B."/>
            <person name="Courtney L."/>
            <person name="Fronick C."/>
            <person name="Harrison M."/>
            <person name="Strong C."/>
            <person name="Farmer C."/>
            <person name="Delahaunty K."/>
            <person name="Markovic C."/>
            <person name="Hall O."/>
            <person name="Minx P."/>
            <person name="Tomlinson C."/>
            <person name="Mitreva M."/>
            <person name="Nelson J."/>
            <person name="Hou S."/>
            <person name="Wollam A."/>
            <person name="Pepin K.H."/>
            <person name="Johnson M."/>
            <person name="Bhonagiri V."/>
            <person name="Nash W.E."/>
            <person name="Warren W."/>
            <person name="Chinwalla A."/>
            <person name="Mardis E.R."/>
            <person name="Wilson R.K."/>
        </authorList>
    </citation>
    <scope>NUCLEOTIDE SEQUENCE [LARGE SCALE GENOMIC DNA]</scope>
    <source>
        <strain evidence="11">DSM 20098</strain>
    </source>
</reference>
<dbReference type="PANTHER" id="PTHR28259">
    <property type="entry name" value="FLUORIDE EXPORT PROTEIN 1-RELATED"/>
    <property type="match status" value="1"/>
</dbReference>
<keyword evidence="6 10" id="KW-0407">Ion channel</keyword>
<dbReference type="GeneID" id="42865106"/>
<comment type="subcellular location">
    <subcellularLocation>
        <location evidence="1 10">Cell membrane</location>
        <topology evidence="1 10">Multi-pass membrane protein</topology>
    </subcellularLocation>
</comment>
<evidence type="ECO:0000313" key="12">
    <source>
        <dbReference type="Proteomes" id="UP000006408"/>
    </source>
</evidence>
<evidence type="ECO:0000256" key="10">
    <source>
        <dbReference type="HAMAP-Rule" id="MF_00454"/>
    </source>
</evidence>
<dbReference type="PANTHER" id="PTHR28259:SF1">
    <property type="entry name" value="FLUORIDE EXPORT PROTEIN 1-RELATED"/>
    <property type="match status" value="1"/>
</dbReference>
<proteinExistence type="inferred from homology"/>
<keyword evidence="5 10" id="KW-0472">Membrane</keyword>
<evidence type="ECO:0000256" key="6">
    <source>
        <dbReference type="ARBA" id="ARBA00023303"/>
    </source>
</evidence>
<evidence type="ECO:0000256" key="5">
    <source>
        <dbReference type="ARBA" id="ARBA00023136"/>
    </source>
</evidence>
<sequence length="143" mass="14870">MARQPIVRLDLICVAFLGGCVGTALRYALSAIPESGTFHIGTFAANMLACLCYAALSAWLGGTRKIAGRAKEYVNRGFGMGMCGGLSTMSTLALEEFMLMRDGSIAGSAVYCCATFVVGFALAYAGATIGDHIASAEHKGANR</sequence>
<feature type="transmembrane region" description="Helical" evidence="10">
    <location>
        <begin position="73"/>
        <end position="93"/>
    </location>
</feature>
<comment type="activity regulation">
    <text evidence="10">Na(+) is not transported, but it plays an essential structural role and its presence is essential for fluoride channel function.</text>
</comment>
<keyword evidence="3 10" id="KW-0812">Transmembrane</keyword>
<gene>
    <name evidence="10" type="primary">fluC</name>
    <name evidence="10" type="synonym">crcB</name>
    <name evidence="11" type="ORF">BIFANG_02855</name>
</gene>
<keyword evidence="12" id="KW-1185">Reference proteome</keyword>
<dbReference type="GO" id="GO:0140114">
    <property type="term" value="P:cellular detoxification of fluoride"/>
    <property type="evidence" value="ECO:0007669"/>
    <property type="project" value="UniProtKB-UniRule"/>
</dbReference>
<dbReference type="Proteomes" id="UP000006408">
    <property type="component" value="Unassembled WGS sequence"/>
</dbReference>
<evidence type="ECO:0000256" key="7">
    <source>
        <dbReference type="ARBA" id="ARBA00035120"/>
    </source>
</evidence>
<comment type="function">
    <text evidence="9 10">Fluoride-specific ion channel. Important for reducing fluoride concentration in the cell, thus reducing its toxicity.</text>
</comment>
<dbReference type="GO" id="GO:0046872">
    <property type="term" value="F:metal ion binding"/>
    <property type="evidence" value="ECO:0007669"/>
    <property type="project" value="UniProtKB-KW"/>
</dbReference>
<dbReference type="HAMAP" id="MF_00454">
    <property type="entry name" value="FluC"/>
    <property type="match status" value="1"/>
</dbReference>
<dbReference type="InterPro" id="IPR003691">
    <property type="entry name" value="FluC"/>
</dbReference>
<evidence type="ECO:0000256" key="8">
    <source>
        <dbReference type="ARBA" id="ARBA00035585"/>
    </source>
</evidence>
<keyword evidence="10" id="KW-0915">Sodium</keyword>
<evidence type="ECO:0000256" key="2">
    <source>
        <dbReference type="ARBA" id="ARBA00022475"/>
    </source>
</evidence>
<keyword evidence="10" id="KW-0813">Transport</keyword>
<comment type="caution">
    <text evidence="11">The sequence shown here is derived from an EMBL/GenBank/DDBJ whole genome shotgun (WGS) entry which is preliminary data.</text>
</comment>
<protein>
    <recommendedName>
        <fullName evidence="10">Fluoride-specific ion channel FluC</fullName>
    </recommendedName>
</protein>